<dbReference type="Proteomes" id="UP000004959">
    <property type="component" value="Chromosome"/>
</dbReference>
<proteinExistence type="predicted"/>
<dbReference type="InterPro" id="IPR057253">
    <property type="entry name" value="CoiA-like_N"/>
</dbReference>
<evidence type="ECO:0000313" key="4">
    <source>
        <dbReference type="Proteomes" id="UP000004959"/>
    </source>
</evidence>
<feature type="domain" description="Competence protein CoiA-like N-terminal" evidence="2">
    <location>
        <begin position="21"/>
        <end position="54"/>
    </location>
</feature>
<dbReference type="STRING" id="336988.NT96_00175"/>
<comment type="caution">
    <text evidence="3">The sequence shown here is derived from an EMBL/GenBank/DDBJ whole genome shotgun (WGS) entry which is preliminary data.</text>
</comment>
<dbReference type="Pfam" id="PF06054">
    <property type="entry name" value="CoiA_nuc"/>
    <property type="match status" value="1"/>
</dbReference>
<dbReference type="RefSeq" id="WP_007746272.1">
    <property type="nucleotide sequence ID" value="NZ_CM001398.1"/>
</dbReference>
<dbReference type="InterPro" id="IPR021176">
    <property type="entry name" value="Competence-induced_CoiA"/>
</dbReference>
<organism evidence="3 4">
    <name type="scientific">Oenococcus kitaharae DSM 17330</name>
    <dbReference type="NCBI Taxonomy" id="1045004"/>
    <lineage>
        <taxon>Bacteria</taxon>
        <taxon>Bacillati</taxon>
        <taxon>Bacillota</taxon>
        <taxon>Bacilli</taxon>
        <taxon>Lactobacillales</taxon>
        <taxon>Lactobacillaceae</taxon>
        <taxon>Oenococcus</taxon>
    </lineage>
</organism>
<dbReference type="EMBL" id="AFVZ01000001">
    <property type="protein sequence ID" value="EHN59389.1"/>
    <property type="molecule type" value="Genomic_DNA"/>
</dbReference>
<dbReference type="eggNOG" id="COG4469">
    <property type="taxonomic scope" value="Bacteria"/>
</dbReference>
<feature type="domain" description="Competence protein CoiA nuclease-like" evidence="1">
    <location>
        <begin position="59"/>
        <end position="179"/>
    </location>
</feature>
<dbReference type="AlphaFoldDB" id="G9WGY1"/>
<evidence type="ECO:0000259" key="2">
    <source>
        <dbReference type="Pfam" id="PF25164"/>
    </source>
</evidence>
<name>G9WGY1_9LACO</name>
<gene>
    <name evidence="3" type="ORF">OKIT_1306</name>
</gene>
<sequence>MLIAKNQSGELIEADYAIAGQLFSCPGCQRSLCLKKGQIKMPHFAHQSGTACGYFSENESQLHLEAKKCLNRILTQAGYQTQLEKVFPEIKQRADLWIQDAHGRQLAIEFQQSPISVDKLRQRTAGYLQLEIPVIWILGPNYFRQRWQERTIFKFADANDMIFTWAPLLDQLTVYSGFQKNDLSVLKMQQHQYSPATFFDIFLNGRHRTERRTQPILSKSNLRRDLQQMQQQLTLKRFSSEITRLVYERKHTSPVSAPWLVHGGNQAGLKVSNWHWRLAMLLALETGCGLGRLSRNAFIKEFSSETYFYERSCESRFSQQAVVNFLRELSAAGYIYLKNAYILVRSLPPWPDNYQQKLALLR</sequence>
<evidence type="ECO:0000313" key="3">
    <source>
        <dbReference type="EMBL" id="EHN59389.1"/>
    </source>
</evidence>
<reference evidence="3 4" key="1">
    <citation type="journal article" date="2012" name="PLoS ONE">
        <title>Functional divergence in the genus oenococcus as predicted by genome sequencing of the newly-described species, Oenococcus kitaharae.</title>
        <authorList>
            <person name="Borneman A.R."/>
            <person name="McCarthy J.M."/>
            <person name="Chambers P.J."/>
            <person name="Bartowsky E.J."/>
        </authorList>
    </citation>
    <scope>NUCLEOTIDE SEQUENCE [LARGE SCALE GENOMIC DNA]</scope>
    <source>
        <strain evidence="4">DSM17330</strain>
    </source>
</reference>
<dbReference type="HOGENOM" id="CLU_057999_0_0_9"/>
<evidence type="ECO:0000259" key="1">
    <source>
        <dbReference type="Pfam" id="PF06054"/>
    </source>
</evidence>
<accession>G9WGY1</accession>
<keyword evidence="4" id="KW-1185">Reference proteome</keyword>
<dbReference type="PATRIC" id="fig|1045004.4.peg.1281"/>
<protein>
    <submittedName>
        <fullName evidence="3">CoiA-like competence protein</fullName>
    </submittedName>
</protein>
<dbReference type="InterPro" id="IPR010330">
    <property type="entry name" value="CoiA_nuc"/>
</dbReference>
<dbReference type="OrthoDB" id="3784230at2"/>
<dbReference type="PIRSF" id="PIRSF007487">
    <property type="entry name" value="Competence-induced_CoiA_bac"/>
    <property type="match status" value="1"/>
</dbReference>
<dbReference type="Pfam" id="PF25164">
    <property type="entry name" value="CoiA_N"/>
    <property type="match status" value="1"/>
</dbReference>